<dbReference type="EMBL" id="QXFX01000576">
    <property type="protein sequence ID" value="KAE9110778.1"/>
    <property type="molecule type" value="Genomic_DNA"/>
</dbReference>
<evidence type="ECO:0000313" key="9">
    <source>
        <dbReference type="EMBL" id="KAE9309023.1"/>
    </source>
</evidence>
<dbReference type="Proteomes" id="UP000433483">
    <property type="component" value="Unassembled WGS sequence"/>
</dbReference>
<evidence type="ECO:0000313" key="18">
    <source>
        <dbReference type="Proteomes" id="UP000488956"/>
    </source>
</evidence>
<evidence type="ECO:0000313" key="4">
    <source>
        <dbReference type="EMBL" id="KAE9112267.1"/>
    </source>
</evidence>
<evidence type="ECO:0000313" key="11">
    <source>
        <dbReference type="Proteomes" id="UP000433483"/>
    </source>
</evidence>
<evidence type="ECO:0000313" key="1">
    <source>
        <dbReference type="EMBL" id="KAE8937744.1"/>
    </source>
</evidence>
<dbReference type="Proteomes" id="UP000440732">
    <property type="component" value="Unassembled WGS sequence"/>
</dbReference>
<dbReference type="EMBL" id="QXGF01000614">
    <property type="protein sequence ID" value="KAE8937744.1"/>
    <property type="molecule type" value="Genomic_DNA"/>
</dbReference>
<dbReference type="EMBL" id="QXFZ01000551">
    <property type="protein sequence ID" value="KAE9112267.1"/>
    <property type="molecule type" value="Genomic_DNA"/>
</dbReference>
<dbReference type="Proteomes" id="UP000476176">
    <property type="component" value="Unassembled WGS sequence"/>
</dbReference>
<dbReference type="EMBL" id="QXGD01000611">
    <property type="protein sequence ID" value="KAE9231829.1"/>
    <property type="molecule type" value="Genomic_DNA"/>
</dbReference>
<dbReference type="Proteomes" id="UP000441208">
    <property type="component" value="Unassembled WGS sequence"/>
</dbReference>
<evidence type="ECO:0000313" key="6">
    <source>
        <dbReference type="EMBL" id="KAE9210267.1"/>
    </source>
</evidence>
<evidence type="ECO:0000313" key="16">
    <source>
        <dbReference type="Proteomes" id="UP000460718"/>
    </source>
</evidence>
<sequence>MNGCRGKLPALKGARMTRFAQRFAAVHAIVDADALSCCDRHRRKAGFFLFEAESLPASCAAILEAPHHQPA</sequence>
<evidence type="ECO:0000313" key="14">
    <source>
        <dbReference type="Proteomes" id="UP000440732"/>
    </source>
</evidence>
<reference evidence="10 11" key="1">
    <citation type="submission" date="2018-08" db="EMBL/GenBank/DDBJ databases">
        <title>Genomic investigation of the strawberry pathogen Phytophthora fragariae indicates pathogenicity is determined by transcriptional variation in three key races.</title>
        <authorList>
            <person name="Adams T.M."/>
            <person name="Armitage A.D."/>
            <person name="Sobczyk M.K."/>
            <person name="Bates H.J."/>
            <person name="Dunwell J.M."/>
            <person name="Nellist C.F."/>
            <person name="Harrison R.J."/>
        </authorList>
    </citation>
    <scope>NUCLEOTIDE SEQUENCE [LARGE SCALE GENOMIC DNA]</scope>
    <source>
        <strain evidence="9 12">A4</strain>
        <strain evidence="8 13">BC-1</strain>
        <strain evidence="7 17">BC-23</strain>
        <strain evidence="6 11">NOV-27</strain>
        <strain evidence="5 14">NOV-5</strain>
        <strain evidence="4 15">NOV-71</strain>
        <strain evidence="1 10">NOV-9</strain>
        <strain evidence="3 18">ONT-3</strain>
        <strain evidence="2 16">SCRP245</strain>
    </source>
</reference>
<evidence type="ECO:0000313" key="2">
    <source>
        <dbReference type="EMBL" id="KAE9009877.1"/>
    </source>
</evidence>
<evidence type="ECO:0000313" key="8">
    <source>
        <dbReference type="EMBL" id="KAE9231829.1"/>
    </source>
</evidence>
<dbReference type="EMBL" id="QXGE01000560">
    <property type="protein sequence ID" value="KAE9309023.1"/>
    <property type="molecule type" value="Genomic_DNA"/>
</dbReference>
<evidence type="ECO:0000313" key="15">
    <source>
        <dbReference type="Proteomes" id="UP000441208"/>
    </source>
</evidence>
<evidence type="ECO:0000313" key="12">
    <source>
        <dbReference type="Proteomes" id="UP000437068"/>
    </source>
</evidence>
<organism evidence="5 14">
    <name type="scientific">Phytophthora fragariae</name>
    <dbReference type="NCBI Taxonomy" id="53985"/>
    <lineage>
        <taxon>Eukaryota</taxon>
        <taxon>Sar</taxon>
        <taxon>Stramenopiles</taxon>
        <taxon>Oomycota</taxon>
        <taxon>Peronosporomycetes</taxon>
        <taxon>Peronosporales</taxon>
        <taxon>Peronosporaceae</taxon>
        <taxon>Phytophthora</taxon>
    </lineage>
</organism>
<evidence type="ECO:0000313" key="7">
    <source>
        <dbReference type="EMBL" id="KAE9230381.1"/>
    </source>
</evidence>
<dbReference type="Proteomes" id="UP000440367">
    <property type="component" value="Unassembled WGS sequence"/>
</dbReference>
<proteinExistence type="predicted"/>
<name>A0A6A3TYQ5_9STRA</name>
<keyword evidence="11" id="KW-1185">Reference proteome</keyword>
<dbReference type="Proteomes" id="UP000429523">
    <property type="component" value="Unassembled WGS sequence"/>
</dbReference>
<dbReference type="EMBL" id="QXGB01000575">
    <property type="protein sequence ID" value="KAE9210267.1"/>
    <property type="molecule type" value="Genomic_DNA"/>
</dbReference>
<evidence type="ECO:0000313" key="17">
    <source>
        <dbReference type="Proteomes" id="UP000476176"/>
    </source>
</evidence>
<dbReference type="EMBL" id="QXFW01000519">
    <property type="protein sequence ID" value="KAE9009877.1"/>
    <property type="molecule type" value="Genomic_DNA"/>
</dbReference>
<comment type="caution">
    <text evidence="5">The sequence shown here is derived from an EMBL/GenBank/DDBJ whole genome shotgun (WGS) entry which is preliminary data.</text>
</comment>
<accession>A0A6A3TYQ5</accession>
<dbReference type="EMBL" id="QXGA01000552">
    <property type="protein sequence ID" value="KAE9144293.1"/>
    <property type="molecule type" value="Genomic_DNA"/>
</dbReference>
<protein>
    <submittedName>
        <fullName evidence="5">Uncharacterized protein</fullName>
    </submittedName>
</protein>
<dbReference type="EMBL" id="QXGC01000548">
    <property type="protein sequence ID" value="KAE9230381.1"/>
    <property type="molecule type" value="Genomic_DNA"/>
</dbReference>
<evidence type="ECO:0000313" key="3">
    <source>
        <dbReference type="EMBL" id="KAE9110778.1"/>
    </source>
</evidence>
<dbReference type="Proteomes" id="UP000437068">
    <property type="component" value="Unassembled WGS sequence"/>
</dbReference>
<dbReference type="Proteomes" id="UP000460718">
    <property type="component" value="Unassembled WGS sequence"/>
</dbReference>
<dbReference type="AlphaFoldDB" id="A0A6A3TYQ5"/>
<gene>
    <name evidence="9" type="ORF">PF001_g10891</name>
    <name evidence="8" type="ORF">PF002_g12575</name>
    <name evidence="7" type="ORF">PF004_g10503</name>
    <name evidence="6" type="ORF">PF005_g11508</name>
    <name evidence="5" type="ORF">PF006_g10770</name>
    <name evidence="4" type="ORF">PF007_g11176</name>
    <name evidence="1" type="ORF">PF009_g12366</name>
    <name evidence="3" type="ORF">PF010_g11043</name>
    <name evidence="2" type="ORF">PF011_g10069</name>
</gene>
<evidence type="ECO:0000313" key="5">
    <source>
        <dbReference type="EMBL" id="KAE9144293.1"/>
    </source>
</evidence>
<dbReference type="Proteomes" id="UP000488956">
    <property type="component" value="Unassembled WGS sequence"/>
</dbReference>
<evidence type="ECO:0000313" key="13">
    <source>
        <dbReference type="Proteomes" id="UP000440367"/>
    </source>
</evidence>
<evidence type="ECO:0000313" key="10">
    <source>
        <dbReference type="Proteomes" id="UP000429523"/>
    </source>
</evidence>